<dbReference type="InterPro" id="IPR004177">
    <property type="entry name" value="DDHD_dom"/>
</dbReference>
<dbReference type="Proteomes" id="UP000510647">
    <property type="component" value="Chromosome 1"/>
</dbReference>
<gene>
    <name evidence="2" type="ORF">HG537_0A06210</name>
</gene>
<dbReference type="Pfam" id="PF23465">
    <property type="entry name" value="DUF7131"/>
    <property type="match status" value="1"/>
</dbReference>
<dbReference type="Pfam" id="PF02862">
    <property type="entry name" value="DDHD"/>
    <property type="match status" value="2"/>
</dbReference>
<dbReference type="EMBL" id="CP059267">
    <property type="protein sequence ID" value="QLQ78374.1"/>
    <property type="molecule type" value="Genomic_DNA"/>
</dbReference>
<evidence type="ECO:0000313" key="3">
    <source>
        <dbReference type="Proteomes" id="UP000510647"/>
    </source>
</evidence>
<feature type="domain" description="DDHD" evidence="1">
    <location>
        <begin position="467"/>
        <end position="641"/>
    </location>
</feature>
<sequence>MLRRPLTCLVRSQRYFCSTIVIRTAKRGPVLWYYASDVPLTKPHDPSYKPSKPASKFVKFSASDCERLERAFQGWKESERKLEDVTSVPVNEDFLFQVDVPKMELKSTYWRGPTYEVRRGVWFDSSNVPLPSELSAELERYYLKLDFESEDENAQDVFELSHCYGKYKLVVFTDKRTAYLLPHLDGGDLQLKLLRANFGALQGEKITRAGDDGSPPMDVATTAKKKIETGIQSRAAQLGNISDLISWELPGVFGTSKDKDTTKGTDDGSNVLKREIETDYDSQSTTSRRKIDHLVFCVHGIGQNLGKKYEYVNFTHTVNVLRSNLKKVYSESKQLKKLNKEKGADDWKDNSGIQVLPITWRHTIGFQTDATKPNDEYPELPTLADITLNGILGLRRLLGDIALDILLYEEPFYRERILSEVQKHLNNAYHLYKERNPEFNGDIHLIGHSLGSLILFDILCEQDRYRLDFNVKNFYCIGSPIGVFKLIQRTKIQAACEEERETSANIQKPKCENLYNMFHVCDPISYRMEPLVDLSMAKYQPAIINHWSTGEGIASRVMEIGGSILKDIPVAAIKGSNTKKEKSMLPLDIAQRLMNLNHNGRLDYSLTPGFLEVDIISAAKAHVSYFEDLDIAGFILKEMLTKHNRRHHVIATKENLPSID</sequence>
<dbReference type="InterPro" id="IPR029058">
    <property type="entry name" value="AB_hydrolase_fold"/>
</dbReference>
<dbReference type="InterPro" id="IPR055555">
    <property type="entry name" value="PA-PLA1_DUF7131"/>
</dbReference>
<dbReference type="Pfam" id="PF23463">
    <property type="entry name" value="WWE_2"/>
    <property type="match status" value="1"/>
</dbReference>
<keyword evidence="3" id="KW-1185">Reference proteome</keyword>
<dbReference type="SMART" id="SM01127">
    <property type="entry name" value="DDHD"/>
    <property type="match status" value="1"/>
</dbReference>
<dbReference type="OrthoDB" id="69269at2759"/>
<dbReference type="InterPro" id="IPR057826">
    <property type="entry name" value="WWE_C20G8.02"/>
</dbReference>
<protein>
    <recommendedName>
        <fullName evidence="1">DDHD domain-containing protein</fullName>
    </recommendedName>
</protein>
<name>A0A7H9HKL6_9SACH</name>
<dbReference type="PROSITE" id="PS51043">
    <property type="entry name" value="DDHD"/>
    <property type="match status" value="1"/>
</dbReference>
<accession>A0A7H9HKL6</accession>
<dbReference type="PANTHER" id="PTHR23509">
    <property type="entry name" value="PA-PL1 PHOSPHOLIPASE FAMILY"/>
    <property type="match status" value="1"/>
</dbReference>
<organism evidence="2 3">
    <name type="scientific">Torulaspora globosa</name>
    <dbReference type="NCBI Taxonomy" id="48254"/>
    <lineage>
        <taxon>Eukaryota</taxon>
        <taxon>Fungi</taxon>
        <taxon>Dikarya</taxon>
        <taxon>Ascomycota</taxon>
        <taxon>Saccharomycotina</taxon>
        <taxon>Saccharomycetes</taxon>
        <taxon>Saccharomycetales</taxon>
        <taxon>Saccharomycetaceae</taxon>
        <taxon>Torulaspora</taxon>
    </lineage>
</organism>
<dbReference type="PANTHER" id="PTHR23509:SF10">
    <property type="entry name" value="LD21067P"/>
    <property type="match status" value="1"/>
</dbReference>
<evidence type="ECO:0000313" key="2">
    <source>
        <dbReference type="EMBL" id="QLQ78374.1"/>
    </source>
</evidence>
<evidence type="ECO:0000259" key="1">
    <source>
        <dbReference type="PROSITE" id="PS51043"/>
    </source>
</evidence>
<dbReference type="InterPro" id="IPR058055">
    <property type="entry name" value="PA-PLA1"/>
</dbReference>
<dbReference type="AlphaFoldDB" id="A0A7H9HKL6"/>
<proteinExistence type="predicted"/>
<reference evidence="2 3" key="1">
    <citation type="submission" date="2020-06" db="EMBL/GenBank/DDBJ databases">
        <title>The yeast mating-type switching endonuclease HO is a domesticated member of an unorthodox homing genetic element family.</title>
        <authorList>
            <person name="Coughlan A.Y."/>
            <person name="Lombardi L."/>
            <person name="Braun-Galleani S."/>
            <person name="Martos A.R."/>
            <person name="Galeote V."/>
            <person name="Bigey F."/>
            <person name="Dequin S."/>
            <person name="Byrne K.P."/>
            <person name="Wolfe K.H."/>
        </authorList>
    </citation>
    <scope>NUCLEOTIDE SEQUENCE [LARGE SCALE GENOMIC DNA]</scope>
    <source>
        <strain evidence="2 3">CBS2947</strain>
    </source>
</reference>
<dbReference type="GO" id="GO:0004620">
    <property type="term" value="F:phospholipase activity"/>
    <property type="evidence" value="ECO:0007669"/>
    <property type="project" value="TreeGrafter"/>
</dbReference>
<dbReference type="GO" id="GO:0005737">
    <property type="term" value="C:cytoplasm"/>
    <property type="evidence" value="ECO:0007669"/>
    <property type="project" value="TreeGrafter"/>
</dbReference>
<dbReference type="SUPFAM" id="SSF53474">
    <property type="entry name" value="alpha/beta-Hydrolases"/>
    <property type="match status" value="1"/>
</dbReference>
<dbReference type="GO" id="GO:0046872">
    <property type="term" value="F:metal ion binding"/>
    <property type="evidence" value="ECO:0007669"/>
    <property type="project" value="InterPro"/>
</dbReference>